<evidence type="ECO:0000313" key="8">
    <source>
        <dbReference type="Proteomes" id="UP001215598"/>
    </source>
</evidence>
<protein>
    <submittedName>
        <fullName evidence="7">Uncharacterized protein</fullName>
    </submittedName>
</protein>
<evidence type="ECO:0000256" key="1">
    <source>
        <dbReference type="ARBA" id="ARBA00004141"/>
    </source>
</evidence>
<dbReference type="Pfam" id="PF03006">
    <property type="entry name" value="HlyIII"/>
    <property type="match status" value="1"/>
</dbReference>
<dbReference type="GO" id="GO:0016020">
    <property type="term" value="C:membrane"/>
    <property type="evidence" value="ECO:0007669"/>
    <property type="project" value="UniProtKB-SubCell"/>
</dbReference>
<comment type="caution">
    <text evidence="7">The sequence shown here is derived from an EMBL/GenBank/DDBJ whole genome shotgun (WGS) entry which is preliminary data.</text>
</comment>
<reference evidence="7" key="1">
    <citation type="submission" date="2023-03" db="EMBL/GenBank/DDBJ databases">
        <title>Massive genome expansion in bonnet fungi (Mycena s.s.) driven by repeated elements and novel gene families across ecological guilds.</title>
        <authorList>
            <consortium name="Lawrence Berkeley National Laboratory"/>
            <person name="Harder C.B."/>
            <person name="Miyauchi S."/>
            <person name="Viragh M."/>
            <person name="Kuo A."/>
            <person name="Thoen E."/>
            <person name="Andreopoulos B."/>
            <person name="Lu D."/>
            <person name="Skrede I."/>
            <person name="Drula E."/>
            <person name="Henrissat B."/>
            <person name="Morin E."/>
            <person name="Kohler A."/>
            <person name="Barry K."/>
            <person name="LaButti K."/>
            <person name="Morin E."/>
            <person name="Salamov A."/>
            <person name="Lipzen A."/>
            <person name="Mereny Z."/>
            <person name="Hegedus B."/>
            <person name="Baldrian P."/>
            <person name="Stursova M."/>
            <person name="Weitz H."/>
            <person name="Taylor A."/>
            <person name="Grigoriev I.V."/>
            <person name="Nagy L.G."/>
            <person name="Martin F."/>
            <person name="Kauserud H."/>
        </authorList>
    </citation>
    <scope>NUCLEOTIDE SEQUENCE</scope>
    <source>
        <strain evidence="7">CBHHK182m</strain>
    </source>
</reference>
<feature type="chain" id="PRO_5042144503" evidence="6">
    <location>
        <begin position="19"/>
        <end position="143"/>
    </location>
</feature>
<evidence type="ECO:0000256" key="5">
    <source>
        <dbReference type="PIRSR" id="PIRSR604254-1"/>
    </source>
</evidence>
<keyword evidence="5" id="KW-0862">Zinc</keyword>
<dbReference type="EMBL" id="JARKIB010000036">
    <property type="protein sequence ID" value="KAJ7761136.1"/>
    <property type="molecule type" value="Genomic_DNA"/>
</dbReference>
<dbReference type="InterPro" id="IPR004254">
    <property type="entry name" value="AdipoR/HlyIII-related"/>
</dbReference>
<keyword evidence="3" id="KW-1133">Transmembrane helix</keyword>
<evidence type="ECO:0000256" key="6">
    <source>
        <dbReference type="SAM" id="SignalP"/>
    </source>
</evidence>
<keyword evidence="6" id="KW-0732">Signal</keyword>
<dbReference type="GO" id="GO:0046872">
    <property type="term" value="F:metal ion binding"/>
    <property type="evidence" value="ECO:0007669"/>
    <property type="project" value="UniProtKB-KW"/>
</dbReference>
<evidence type="ECO:0000313" key="7">
    <source>
        <dbReference type="EMBL" id="KAJ7761136.1"/>
    </source>
</evidence>
<keyword evidence="4" id="KW-0472">Membrane</keyword>
<evidence type="ECO:0000256" key="3">
    <source>
        <dbReference type="ARBA" id="ARBA00022989"/>
    </source>
</evidence>
<comment type="subcellular location">
    <subcellularLocation>
        <location evidence="1">Membrane</location>
        <topology evidence="1">Multi-pass membrane protein</topology>
    </subcellularLocation>
</comment>
<dbReference type="AlphaFoldDB" id="A0AAD7JF54"/>
<keyword evidence="2" id="KW-0812">Transmembrane</keyword>
<evidence type="ECO:0000256" key="4">
    <source>
        <dbReference type="ARBA" id="ARBA00023136"/>
    </source>
</evidence>
<dbReference type="Proteomes" id="UP001215598">
    <property type="component" value="Unassembled WGS sequence"/>
</dbReference>
<keyword evidence="5" id="KW-0479">Metal-binding</keyword>
<feature type="signal peptide" evidence="6">
    <location>
        <begin position="1"/>
        <end position="18"/>
    </location>
</feature>
<keyword evidence="8" id="KW-1185">Reference proteome</keyword>
<gene>
    <name evidence="7" type="ORF">B0H16DRAFT_1456391</name>
</gene>
<sequence>MDEHLFVLFALACLAASALWHTMAGCAHRGAMETCVRVDYVGIGWLIATSIATVVHHGYACAKAAVEATPLGHRVLHPVSSFVEAVGEMHLHPIERLQEAVENLRPGVTKKDCEEQKECHAYGYKPLPGIECGSELMIIDRTD</sequence>
<feature type="binding site" evidence="5">
    <location>
        <position position="21"/>
    </location>
    <ligand>
        <name>Zn(2+)</name>
        <dbReference type="ChEBI" id="CHEBI:29105"/>
    </ligand>
</feature>
<organism evidence="7 8">
    <name type="scientific">Mycena metata</name>
    <dbReference type="NCBI Taxonomy" id="1033252"/>
    <lineage>
        <taxon>Eukaryota</taxon>
        <taxon>Fungi</taxon>
        <taxon>Dikarya</taxon>
        <taxon>Basidiomycota</taxon>
        <taxon>Agaricomycotina</taxon>
        <taxon>Agaricomycetes</taxon>
        <taxon>Agaricomycetidae</taxon>
        <taxon>Agaricales</taxon>
        <taxon>Marasmiineae</taxon>
        <taxon>Mycenaceae</taxon>
        <taxon>Mycena</taxon>
    </lineage>
</organism>
<evidence type="ECO:0000256" key="2">
    <source>
        <dbReference type="ARBA" id="ARBA00022692"/>
    </source>
</evidence>
<accession>A0AAD7JF54</accession>
<proteinExistence type="predicted"/>
<name>A0AAD7JF54_9AGAR</name>